<dbReference type="AlphaFoldDB" id="A0A2W6B1B0"/>
<comment type="caution">
    <text evidence="2">The sequence shown here is derived from an EMBL/GenBank/DDBJ whole genome shotgun (WGS) entry which is preliminary data.</text>
</comment>
<dbReference type="InterPro" id="IPR036514">
    <property type="entry name" value="SGNH_hydro_sf"/>
</dbReference>
<dbReference type="EMBL" id="QHBU01000008">
    <property type="protein sequence ID" value="PZR84201.1"/>
    <property type="molecule type" value="Genomic_DNA"/>
</dbReference>
<dbReference type="InterPro" id="IPR013830">
    <property type="entry name" value="SGNH_hydro"/>
</dbReference>
<proteinExistence type="predicted"/>
<dbReference type="Gene3D" id="3.40.50.1110">
    <property type="entry name" value="SGNH hydrolase"/>
    <property type="match status" value="1"/>
</dbReference>
<protein>
    <recommendedName>
        <fullName evidence="1">SGNH hydrolase-type esterase domain-containing protein</fullName>
    </recommendedName>
</protein>
<feature type="domain" description="SGNH hydrolase-type esterase" evidence="1">
    <location>
        <begin position="63"/>
        <end position="259"/>
    </location>
</feature>
<dbReference type="Pfam" id="PF13472">
    <property type="entry name" value="Lipase_GDSL_2"/>
    <property type="match status" value="1"/>
</dbReference>
<sequence length="275" mass="28018">MAGATRRAPARSRGGRGTVRPSVAKLVGTVALAVACASCAGGPPPLASGPTIPAAGRPVVYAALGASETAGTGLNDTSLRARYAWPQLFFNAALPRAATYYNFAVPGTTTEAALREEVPPALAVHPGIVTVFFSIDDLVQGVSPTTFGTNLDAIVHAMRQGGRARVLVGNAPAIDTLPAFLACRGVSFEGVHCPVLAGVTIPPTQAVDAAVSAYDAAIAAVVAREGATLVDLRAHSDQITAHPEDVAPDGLHPSPLGDQMIARLFATAFEVKRAG</sequence>
<dbReference type="Proteomes" id="UP000248724">
    <property type="component" value="Unassembled WGS sequence"/>
</dbReference>
<accession>A0A2W6B1B0</accession>
<evidence type="ECO:0000313" key="2">
    <source>
        <dbReference type="EMBL" id="PZR84201.1"/>
    </source>
</evidence>
<evidence type="ECO:0000313" key="3">
    <source>
        <dbReference type="Proteomes" id="UP000248724"/>
    </source>
</evidence>
<gene>
    <name evidence="2" type="ORF">DLM65_00280</name>
</gene>
<name>A0A2W6B1B0_9BACT</name>
<evidence type="ECO:0000259" key="1">
    <source>
        <dbReference type="Pfam" id="PF13472"/>
    </source>
</evidence>
<reference evidence="2 3" key="1">
    <citation type="journal article" date="2017" name="Nature">
        <title>Atmospheric trace gases support primary production in Antarctic desert surface soil.</title>
        <authorList>
            <person name="Ji M."/>
            <person name="Greening C."/>
            <person name="Vanwonterghem I."/>
            <person name="Carere C.R."/>
            <person name="Bay S.K."/>
            <person name="Steen J.A."/>
            <person name="Montgomery K."/>
            <person name="Lines T."/>
            <person name="Beardall J."/>
            <person name="van Dorst J."/>
            <person name="Snape I."/>
            <person name="Stott M.B."/>
            <person name="Hugenholtz P."/>
            <person name="Ferrari B.C."/>
        </authorList>
    </citation>
    <scope>NUCLEOTIDE SEQUENCE [LARGE SCALE GENOMIC DNA]</scope>
    <source>
        <strain evidence="2">RRmetagenome_bin12</strain>
    </source>
</reference>
<dbReference type="SUPFAM" id="SSF52266">
    <property type="entry name" value="SGNH hydrolase"/>
    <property type="match status" value="1"/>
</dbReference>
<organism evidence="2 3">
    <name type="scientific">Candidatus Aeolococcus gillhamiae</name>
    <dbReference type="NCBI Taxonomy" id="3127015"/>
    <lineage>
        <taxon>Bacteria</taxon>
        <taxon>Bacillati</taxon>
        <taxon>Candidatus Dormiibacterota</taxon>
        <taxon>Candidatus Dormibacteria</taxon>
        <taxon>Candidatus Aeolococcales</taxon>
        <taxon>Candidatus Aeolococcaceae</taxon>
        <taxon>Candidatus Aeolococcus</taxon>
    </lineage>
</organism>